<feature type="region of interest" description="Disordered" evidence="1">
    <location>
        <begin position="69"/>
        <end position="166"/>
    </location>
</feature>
<proteinExistence type="predicted"/>
<evidence type="ECO:0000313" key="2">
    <source>
        <dbReference type="EMBL" id="CAD1842494.1"/>
    </source>
</evidence>
<dbReference type="EMBL" id="LR862136">
    <property type="protein sequence ID" value="CAD1842494.1"/>
    <property type="molecule type" value="Genomic_DNA"/>
</dbReference>
<name>A0A6V7QH58_ANACO</name>
<dbReference type="AlphaFoldDB" id="A0A6V7QH58"/>
<gene>
    <name evidence="2" type="ORF">CB5_LOCUS25705</name>
</gene>
<sequence>MLRSVSTASGTSRPISGCLGQARRFSVCACLTVDHVLAEPCWLVTRVISRVRKRRLPTSRKAPIQAQNQVGLRFDPSQSSNRKCKATKARTGQFSPRGTGLSPAGTGLSLRTRKPAFGNRPLPARDRSLTARTRSGTGLDCQGPVASPATQHCSQGDRSLLSGTGL</sequence>
<protein>
    <submittedName>
        <fullName evidence="2">Uncharacterized protein</fullName>
    </submittedName>
</protein>
<reference evidence="2" key="1">
    <citation type="submission" date="2020-07" db="EMBL/GenBank/DDBJ databases">
        <authorList>
            <person name="Lin J."/>
        </authorList>
    </citation>
    <scope>NUCLEOTIDE SEQUENCE</scope>
</reference>
<organism evidence="2">
    <name type="scientific">Ananas comosus var. bracteatus</name>
    <name type="common">red pineapple</name>
    <dbReference type="NCBI Taxonomy" id="296719"/>
    <lineage>
        <taxon>Eukaryota</taxon>
        <taxon>Viridiplantae</taxon>
        <taxon>Streptophyta</taxon>
        <taxon>Embryophyta</taxon>
        <taxon>Tracheophyta</taxon>
        <taxon>Spermatophyta</taxon>
        <taxon>Magnoliopsida</taxon>
        <taxon>Liliopsida</taxon>
        <taxon>Poales</taxon>
        <taxon>Bromeliaceae</taxon>
        <taxon>Bromelioideae</taxon>
        <taxon>Ananas</taxon>
    </lineage>
</organism>
<accession>A0A6V7QH58</accession>
<feature type="compositionally biased region" description="Polar residues" evidence="1">
    <location>
        <begin position="69"/>
        <end position="81"/>
    </location>
</feature>
<feature type="compositionally biased region" description="Polar residues" evidence="1">
    <location>
        <begin position="148"/>
        <end position="157"/>
    </location>
</feature>
<evidence type="ECO:0000256" key="1">
    <source>
        <dbReference type="SAM" id="MobiDB-lite"/>
    </source>
</evidence>